<evidence type="ECO:0000313" key="4">
    <source>
        <dbReference type="EMBL" id="KAK2547587.1"/>
    </source>
</evidence>
<protein>
    <recommendedName>
        <fullName evidence="3">Integrase catalytic domain-containing protein</fullName>
    </recommendedName>
</protein>
<feature type="domain" description="Integrase catalytic" evidence="3">
    <location>
        <begin position="1446"/>
        <end position="1641"/>
    </location>
</feature>
<evidence type="ECO:0000259" key="3">
    <source>
        <dbReference type="PROSITE" id="PS50994"/>
    </source>
</evidence>
<dbReference type="SUPFAM" id="SSF56672">
    <property type="entry name" value="DNA/RNA polymerases"/>
    <property type="match status" value="1"/>
</dbReference>
<dbReference type="InterPro" id="IPR043502">
    <property type="entry name" value="DNA/RNA_pol_sf"/>
</dbReference>
<dbReference type="InterPro" id="IPR001584">
    <property type="entry name" value="Integrase_cat-core"/>
</dbReference>
<dbReference type="InterPro" id="IPR036397">
    <property type="entry name" value="RNaseH_sf"/>
</dbReference>
<feature type="coiled-coil region" evidence="1">
    <location>
        <begin position="137"/>
        <end position="240"/>
    </location>
</feature>
<evidence type="ECO:0000256" key="2">
    <source>
        <dbReference type="SAM" id="MobiDB-lite"/>
    </source>
</evidence>
<dbReference type="Gene3D" id="3.30.420.10">
    <property type="entry name" value="Ribonuclease H-like superfamily/Ribonuclease H"/>
    <property type="match status" value="1"/>
</dbReference>
<evidence type="ECO:0000256" key="1">
    <source>
        <dbReference type="SAM" id="Coils"/>
    </source>
</evidence>
<accession>A0AAD9PRB9</accession>
<dbReference type="CDD" id="cd01644">
    <property type="entry name" value="RT_pepA17"/>
    <property type="match status" value="1"/>
</dbReference>
<feature type="compositionally biased region" description="Polar residues" evidence="2">
    <location>
        <begin position="569"/>
        <end position="583"/>
    </location>
</feature>
<dbReference type="InterPro" id="IPR012337">
    <property type="entry name" value="RNaseH-like_sf"/>
</dbReference>
<dbReference type="Proteomes" id="UP001249851">
    <property type="component" value="Unassembled WGS sequence"/>
</dbReference>
<dbReference type="PANTHER" id="PTHR47331">
    <property type="entry name" value="PHD-TYPE DOMAIN-CONTAINING PROTEIN"/>
    <property type="match status" value="1"/>
</dbReference>
<dbReference type="PROSITE" id="PS50994">
    <property type="entry name" value="INTEGRASE"/>
    <property type="match status" value="1"/>
</dbReference>
<sequence>MEHGYLLPEKVPLPESEDAFGVASFTMRENDDSAEYGTGANRSKRVRKPTAKVILNELVEIENQLQDLWKRSLDQIKILQIPDQSAEEIRKAITEARSLFNAYRLTLLSVQELTASASSGEIIEDRKQLEETAARRKEFLDSVLKDANEQLKSLLLESQSIRSSSKGSVNSVTSTRLKAKAKAAAALKKAELRKHRIEIESRSALLIEEEELALARRKRNEQAKLEAMRLDEEAAIALAKALAIDEELNQSACSTHYKPPHALDLPSASPKDRVQEYLDSRLQEDQFIPPRDVFKTEDLEQKHYPEPKIETNVKSTEPDCKPEVPFPSRPNPNGSALSPALIPVQTPMGPYIEFMARRELISKKIEKFDDRPENCHTWKGSLENMIKGVNLSFSEQLSLIIEHTTNESKRLVQRLRNAFIENPGEGLKQVWCKLGETFGSNAVVTQVHLTKLKSFPKIGFRDNKRLQEFGDLLLELQCAKNDGGLKGLKTLDEPAYLRPVAAKLPEDLRGRWQRHAFKHKTQYHVDFPPFNEFSQFIQEIARERNDPYLTMENTDKSANLCRDSYPAKSISSRNTRQGISTAKTDIASRKPPEKEKSTKNDPSKWCFLHESPHPLRVCRELRRKPYCERMDLLAQHHICFRCVSSSCHTAKDCTFTPECGICHSDRHVTALHIDEPKQGSHVFNKAEKKHGEEQATGNSQGTEPPAVTNRCTEVCGPNSGGIGRSCAKICLADVYVQGAPNDRIRTYVIIDDQSNYSLARAKLFQKLDINGTATAYTLKTCSGVKKTRGRRAQGLVLESLDKRVKYELPTVTECDEIPNNREEIPTPEIARAHPHLRQIADKIPRLDQQAEILLLVGRDIPPLHKVHQSINGPRNAPWGQQLDLGWVVLGNTCLDGAHKPDKISTLKTQVLHNGRPSAFLPCPNRFHLKHDTSPTSWEGQEATPLIDSPFEDGLGRTVFVRTHDGNKPGTSAEDRRFMRIMENGMVKDRNGSWEAPLPLRCDLKDLPSSRENAMKRLKSTARTLYRKPTMKEQYFGFMQNIFDNDHAEKIPEEDMKPEKPCSYLPHFAVYHPKKPDKIRVVFDSAAECDGISLNKLLLSGPDMTNNLLGVLLRFRQNPVAIVADIEQMFHSFKVKGEHGDLLRFLWFKDNDPNGEITEYRMKVHIFGNTSSPAVANHGLRKTAEVGEAEFGSDAKAFVHNNFYVDDGLHSAPDPGSAIDLLRRTQAMLATANLRLHKIASSHAEVMEAFPPEDHASGLYNLDFSKDPIPMQRSLGGAIARLISFARSQRKARIQSDTAPAQLYHQAKVVIIKSVQYEAFGEDIERIKRSAKLPKSSVLAKLCPVIDADGLLRVGGRLDHADLTYEEQHPIILHKSCHVSTLVIRHFHHRTQHQGRVFTHGLVRRSGFWIIGGKRLINSILEKCIKCKKLRDKGQIQKMADLPADRVSPVPPFSYVGLDVFGPWQICARRTRGGLAHSKRWAVLFVCMSTRAIHIEVIESMDTSSFINALRRFLAIRGPVIQLRSDCGTNLVGARNELQAVLKPSDASAVRSYLLKEGCVWLFNPPHASHAGGAWERMIRVTRRVLEAILADVPSKYLTHEVLTTLMAEVSAIVNARPLVPVSTDPDAPEVLTPATLLTQKPQQLRPPAGDFNAENLLSKQWKRVQHLANAFWARWRKEYLPTLQPRRKWQNASRNLREGDLVLLRCKDAPRNNWPLARITKAQADQDGKVRKVELVTAKEGSMRHYQRPVTEAILLKAED</sequence>
<gene>
    <name evidence="4" type="ORF">P5673_032408</name>
</gene>
<feature type="region of interest" description="Disordered" evidence="2">
    <location>
        <begin position="568"/>
        <end position="603"/>
    </location>
</feature>
<feature type="compositionally biased region" description="Basic and acidic residues" evidence="2">
    <location>
        <begin position="586"/>
        <end position="602"/>
    </location>
</feature>
<dbReference type="SUPFAM" id="SSF53098">
    <property type="entry name" value="Ribonuclease H-like"/>
    <property type="match status" value="1"/>
</dbReference>
<evidence type="ECO:0000313" key="5">
    <source>
        <dbReference type="Proteomes" id="UP001249851"/>
    </source>
</evidence>
<comment type="caution">
    <text evidence="4">The sequence shown here is derived from an EMBL/GenBank/DDBJ whole genome shotgun (WGS) entry which is preliminary data.</text>
</comment>
<reference evidence="4" key="1">
    <citation type="journal article" date="2023" name="G3 (Bethesda)">
        <title>Whole genome assembly and annotation of the endangered Caribbean coral Acropora cervicornis.</title>
        <authorList>
            <person name="Selwyn J.D."/>
            <person name="Vollmer S.V."/>
        </authorList>
    </citation>
    <scope>NUCLEOTIDE SEQUENCE</scope>
    <source>
        <strain evidence="4">K2</strain>
    </source>
</reference>
<organism evidence="4 5">
    <name type="scientific">Acropora cervicornis</name>
    <name type="common">Staghorn coral</name>
    <dbReference type="NCBI Taxonomy" id="6130"/>
    <lineage>
        <taxon>Eukaryota</taxon>
        <taxon>Metazoa</taxon>
        <taxon>Cnidaria</taxon>
        <taxon>Anthozoa</taxon>
        <taxon>Hexacorallia</taxon>
        <taxon>Scleractinia</taxon>
        <taxon>Astrocoeniina</taxon>
        <taxon>Acroporidae</taxon>
        <taxon>Acropora</taxon>
    </lineage>
</organism>
<keyword evidence="1" id="KW-0175">Coiled coil</keyword>
<dbReference type="InterPro" id="IPR040676">
    <property type="entry name" value="DUF5641"/>
</dbReference>
<proteinExistence type="predicted"/>
<dbReference type="Pfam" id="PF18701">
    <property type="entry name" value="DUF5641"/>
    <property type="match status" value="1"/>
</dbReference>
<dbReference type="PANTHER" id="PTHR47331:SF6">
    <property type="entry name" value="DOUBLECORTIN DOMAIN-CONTAINING PROTEIN"/>
    <property type="match status" value="1"/>
</dbReference>
<dbReference type="GO" id="GO:0003676">
    <property type="term" value="F:nucleic acid binding"/>
    <property type="evidence" value="ECO:0007669"/>
    <property type="project" value="InterPro"/>
</dbReference>
<name>A0AAD9PRB9_ACRCE</name>
<dbReference type="EMBL" id="JARQWQ010000177">
    <property type="protein sequence ID" value="KAK2547587.1"/>
    <property type="molecule type" value="Genomic_DNA"/>
</dbReference>
<dbReference type="GO" id="GO:0015074">
    <property type="term" value="P:DNA integration"/>
    <property type="evidence" value="ECO:0007669"/>
    <property type="project" value="InterPro"/>
</dbReference>
<keyword evidence="5" id="KW-1185">Reference proteome</keyword>
<reference evidence="4" key="2">
    <citation type="journal article" date="2023" name="Science">
        <title>Genomic signatures of disease resistance in endangered staghorn corals.</title>
        <authorList>
            <person name="Vollmer S.V."/>
            <person name="Selwyn J.D."/>
            <person name="Despard B.A."/>
            <person name="Roesel C.L."/>
        </authorList>
    </citation>
    <scope>NUCLEOTIDE SEQUENCE</scope>
    <source>
        <strain evidence="4">K2</strain>
    </source>
</reference>